<gene>
    <name evidence="3" type="ORF">FJT64_023473</name>
</gene>
<reference evidence="3 4" key="1">
    <citation type="submission" date="2019-07" db="EMBL/GenBank/DDBJ databases">
        <title>Draft genome assembly of a fouling barnacle, Amphibalanus amphitrite (Darwin, 1854): The first reference genome for Thecostraca.</title>
        <authorList>
            <person name="Kim W."/>
        </authorList>
    </citation>
    <scope>NUCLEOTIDE SEQUENCE [LARGE SCALE GENOMIC DNA]</scope>
    <source>
        <strain evidence="3">SNU_AA5</strain>
        <tissue evidence="3">Soma without cirri and trophi</tissue>
    </source>
</reference>
<dbReference type="Proteomes" id="UP000440578">
    <property type="component" value="Unassembled WGS sequence"/>
</dbReference>
<evidence type="ECO:0000313" key="4">
    <source>
        <dbReference type="Proteomes" id="UP000440578"/>
    </source>
</evidence>
<organism evidence="3 4">
    <name type="scientific">Amphibalanus amphitrite</name>
    <name type="common">Striped barnacle</name>
    <name type="synonym">Balanus amphitrite</name>
    <dbReference type="NCBI Taxonomy" id="1232801"/>
    <lineage>
        <taxon>Eukaryota</taxon>
        <taxon>Metazoa</taxon>
        <taxon>Ecdysozoa</taxon>
        <taxon>Arthropoda</taxon>
        <taxon>Crustacea</taxon>
        <taxon>Multicrustacea</taxon>
        <taxon>Cirripedia</taxon>
        <taxon>Thoracica</taxon>
        <taxon>Thoracicalcarea</taxon>
        <taxon>Balanomorpha</taxon>
        <taxon>Balanoidea</taxon>
        <taxon>Balanidae</taxon>
        <taxon>Amphibalaninae</taxon>
        <taxon>Amphibalanus</taxon>
    </lineage>
</organism>
<protein>
    <submittedName>
        <fullName evidence="3">Uncharacterized protein</fullName>
    </submittedName>
</protein>
<proteinExistence type="predicted"/>
<name>A0A6A4WBV3_AMPAM</name>
<feature type="signal peptide" evidence="2">
    <location>
        <begin position="1"/>
        <end position="19"/>
    </location>
</feature>
<evidence type="ECO:0000256" key="2">
    <source>
        <dbReference type="SAM" id="SignalP"/>
    </source>
</evidence>
<dbReference type="AlphaFoldDB" id="A0A6A4WBV3"/>
<evidence type="ECO:0000256" key="1">
    <source>
        <dbReference type="SAM" id="MobiDB-lite"/>
    </source>
</evidence>
<keyword evidence="4" id="KW-1185">Reference proteome</keyword>
<feature type="region of interest" description="Disordered" evidence="1">
    <location>
        <begin position="71"/>
        <end position="199"/>
    </location>
</feature>
<evidence type="ECO:0000313" key="3">
    <source>
        <dbReference type="EMBL" id="KAF0304796.1"/>
    </source>
</evidence>
<keyword evidence="2" id="KW-0732">Signal</keyword>
<comment type="caution">
    <text evidence="3">The sequence shown here is derived from an EMBL/GenBank/DDBJ whole genome shotgun (WGS) entry which is preliminary data.</text>
</comment>
<feature type="compositionally biased region" description="Basic and acidic residues" evidence="1">
    <location>
        <begin position="71"/>
        <end position="83"/>
    </location>
</feature>
<sequence length="334" mass="37897">MQWTSLLVMTAFLAPASDGFFFGSAPSRRRDRPPIGRRRATWQPRPYYWDWTWNRPYSEPSSDLRRFHHSRLDQHHTRQRSDTDQYPTRQRSDTYRGGSSFRPAPAYPPYTAGGPRRGGSAYYGNPHGPPSPYRRNPHGPPSSYYAPSSHHRGRPGAGPYRGQPAGRRTDPSPALSPPGPADAVSAEGSSPLPERVAPPPALVNATAQQIDVDENITEEEKAHNYMKNTELLVKIATHFDTYGCFRRLVCECEYYSSRLSPEERTLEEKLILHVFGMERRRREGDMDRARFYEAAAVGEAARTQGLPDPCSQMAPKCQQNMVKKLWTRHTLGSR</sequence>
<dbReference type="EMBL" id="VIIS01000811">
    <property type="protein sequence ID" value="KAF0304796.1"/>
    <property type="molecule type" value="Genomic_DNA"/>
</dbReference>
<dbReference type="OrthoDB" id="6400899at2759"/>
<accession>A0A6A4WBV3</accession>
<feature type="chain" id="PRO_5025552881" evidence="2">
    <location>
        <begin position="20"/>
        <end position="334"/>
    </location>
</feature>